<feature type="compositionally biased region" description="Polar residues" evidence="1">
    <location>
        <begin position="40"/>
        <end position="51"/>
    </location>
</feature>
<evidence type="ECO:0000256" key="1">
    <source>
        <dbReference type="SAM" id="MobiDB-lite"/>
    </source>
</evidence>
<reference evidence="2 3" key="1">
    <citation type="submission" date="2020-04" db="EMBL/GenBank/DDBJ databases">
        <authorList>
            <person name="Basu S."/>
            <person name="Maruthanayagam V."/>
            <person name="Chakraborty S."/>
            <person name="Pramanik A."/>
            <person name="Mukherjee J."/>
            <person name="Brink B."/>
        </authorList>
    </citation>
    <scope>NUCLEOTIDE SEQUENCE [LARGE SCALE GENOMIC DNA]</scope>
    <source>
        <strain evidence="2 3">AP17</strain>
    </source>
</reference>
<gene>
    <name evidence="2" type="ORF">HCG48_14220</name>
</gene>
<feature type="compositionally biased region" description="Polar residues" evidence="1">
    <location>
        <begin position="13"/>
        <end position="22"/>
    </location>
</feature>
<evidence type="ECO:0000313" key="3">
    <source>
        <dbReference type="Proteomes" id="UP000500857"/>
    </source>
</evidence>
<feature type="region of interest" description="Disordered" evidence="1">
    <location>
        <begin position="39"/>
        <end position="68"/>
    </location>
</feature>
<dbReference type="Proteomes" id="UP000500857">
    <property type="component" value="Chromosome"/>
</dbReference>
<keyword evidence="3" id="KW-1185">Reference proteome</keyword>
<name>A0A6H1TYA7_9CYAN</name>
<accession>A0A6H1TYA7</accession>
<evidence type="ECO:0000313" key="2">
    <source>
        <dbReference type="EMBL" id="QIZ71598.1"/>
    </source>
</evidence>
<dbReference type="AlphaFoldDB" id="A0A6H1TYA7"/>
<dbReference type="KEGG" id="oxy:HCG48_14220"/>
<feature type="compositionally biased region" description="Basic and acidic residues" evidence="1">
    <location>
        <begin position="1"/>
        <end position="10"/>
    </location>
</feature>
<protein>
    <submittedName>
        <fullName evidence="2">Uncharacterized protein</fullName>
    </submittedName>
</protein>
<organism evidence="2 3">
    <name type="scientific">Oxynema aestuarii AP17</name>
    <dbReference type="NCBI Taxonomy" id="2064643"/>
    <lineage>
        <taxon>Bacteria</taxon>
        <taxon>Bacillati</taxon>
        <taxon>Cyanobacteriota</taxon>
        <taxon>Cyanophyceae</taxon>
        <taxon>Oscillatoriophycideae</taxon>
        <taxon>Oscillatoriales</taxon>
        <taxon>Oscillatoriaceae</taxon>
        <taxon>Oxynema</taxon>
        <taxon>Oxynema aestuarii</taxon>
    </lineage>
</organism>
<feature type="region of interest" description="Disordered" evidence="1">
    <location>
        <begin position="1"/>
        <end position="24"/>
    </location>
</feature>
<sequence>MSRPSDESATDKLWQSNPSNTDRVGWKQYRIAKIEIRRTGSATTPIETQDLTPLPSCDRPLLTHEKTH</sequence>
<dbReference type="EMBL" id="CP051167">
    <property type="protein sequence ID" value="QIZ71598.1"/>
    <property type="molecule type" value="Genomic_DNA"/>
</dbReference>
<dbReference type="RefSeq" id="WP_168569750.1">
    <property type="nucleotide sequence ID" value="NZ_CP051167.1"/>
</dbReference>
<proteinExistence type="predicted"/>